<proteinExistence type="predicted"/>
<reference evidence="1" key="1">
    <citation type="journal article" date="2023" name="bioRxiv">
        <title>Improved chromosome-level genome assembly for marigold (Tagetes erecta).</title>
        <authorList>
            <person name="Jiang F."/>
            <person name="Yuan L."/>
            <person name="Wang S."/>
            <person name="Wang H."/>
            <person name="Xu D."/>
            <person name="Wang A."/>
            <person name="Fan W."/>
        </authorList>
    </citation>
    <scope>NUCLEOTIDE SEQUENCE</scope>
    <source>
        <strain evidence="1">WSJ</strain>
        <tissue evidence="1">Leaf</tissue>
    </source>
</reference>
<evidence type="ECO:0000313" key="1">
    <source>
        <dbReference type="EMBL" id="KAK1429920.1"/>
    </source>
</evidence>
<evidence type="ECO:0000313" key="2">
    <source>
        <dbReference type="Proteomes" id="UP001229421"/>
    </source>
</evidence>
<keyword evidence="2" id="KW-1185">Reference proteome</keyword>
<comment type="caution">
    <text evidence="1">The sequence shown here is derived from an EMBL/GenBank/DDBJ whole genome shotgun (WGS) entry which is preliminary data.</text>
</comment>
<sequence>MHYYGRRYRLVSQRGSRGRVVDGEDIGEGYLGFHLYKFKKAEDFKIKRRVLHQERSPIIPSKRKVYCFVAVSFRWFCFFVDQRLQLSLVVFGFEVMKFGPPSVGFVVNSAVTIRSPGLQVLHSGVKLLSLLIWLLLLLL</sequence>
<dbReference type="Proteomes" id="UP001229421">
    <property type="component" value="Unassembled WGS sequence"/>
</dbReference>
<protein>
    <submittedName>
        <fullName evidence="1">Uncharacterized protein</fullName>
    </submittedName>
</protein>
<name>A0AAD8KUP4_TARER</name>
<dbReference type="EMBL" id="JAUHHV010000003">
    <property type="protein sequence ID" value="KAK1429920.1"/>
    <property type="molecule type" value="Genomic_DNA"/>
</dbReference>
<gene>
    <name evidence="1" type="ORF">QVD17_12260</name>
</gene>
<accession>A0AAD8KUP4</accession>
<organism evidence="1 2">
    <name type="scientific">Tagetes erecta</name>
    <name type="common">African marigold</name>
    <dbReference type="NCBI Taxonomy" id="13708"/>
    <lineage>
        <taxon>Eukaryota</taxon>
        <taxon>Viridiplantae</taxon>
        <taxon>Streptophyta</taxon>
        <taxon>Embryophyta</taxon>
        <taxon>Tracheophyta</taxon>
        <taxon>Spermatophyta</taxon>
        <taxon>Magnoliopsida</taxon>
        <taxon>eudicotyledons</taxon>
        <taxon>Gunneridae</taxon>
        <taxon>Pentapetalae</taxon>
        <taxon>asterids</taxon>
        <taxon>campanulids</taxon>
        <taxon>Asterales</taxon>
        <taxon>Asteraceae</taxon>
        <taxon>Asteroideae</taxon>
        <taxon>Heliantheae alliance</taxon>
        <taxon>Tageteae</taxon>
        <taxon>Tagetes</taxon>
    </lineage>
</organism>
<dbReference type="AlphaFoldDB" id="A0AAD8KUP4"/>